<reference evidence="1" key="1">
    <citation type="submission" date="2023-08" db="EMBL/GenBank/DDBJ databases">
        <title>Pelteobagrus vachellii genome.</title>
        <authorList>
            <person name="Liu H."/>
        </authorList>
    </citation>
    <scope>NUCLEOTIDE SEQUENCE</scope>
    <source>
        <strain evidence="1">PRFRI_2022a</strain>
        <tissue evidence="1">Muscle</tissue>
    </source>
</reference>
<gene>
    <name evidence="1" type="ORF">Q7C36_007782</name>
</gene>
<proteinExistence type="predicted"/>
<accession>A0AA88N9B9</accession>
<evidence type="ECO:0000313" key="2">
    <source>
        <dbReference type="Proteomes" id="UP001187315"/>
    </source>
</evidence>
<organism evidence="1 2">
    <name type="scientific">Tachysurus vachellii</name>
    <name type="common">Darkbarbel catfish</name>
    <name type="synonym">Pelteobagrus vachellii</name>
    <dbReference type="NCBI Taxonomy" id="175792"/>
    <lineage>
        <taxon>Eukaryota</taxon>
        <taxon>Metazoa</taxon>
        <taxon>Chordata</taxon>
        <taxon>Craniata</taxon>
        <taxon>Vertebrata</taxon>
        <taxon>Euteleostomi</taxon>
        <taxon>Actinopterygii</taxon>
        <taxon>Neopterygii</taxon>
        <taxon>Teleostei</taxon>
        <taxon>Ostariophysi</taxon>
        <taxon>Siluriformes</taxon>
        <taxon>Bagridae</taxon>
        <taxon>Tachysurus</taxon>
    </lineage>
</organism>
<sequence length="85" mass="8626">MKGTLAGRRWRVPGSTSELAVVDDNTQLGGTVVKGAGLGGTRASCADHHAQSSVKRSARVKLAPKLILAVGNGCGRDEGGGWGGR</sequence>
<comment type="caution">
    <text evidence="1">The sequence shown here is derived from an EMBL/GenBank/DDBJ whole genome shotgun (WGS) entry which is preliminary data.</text>
</comment>
<dbReference type="Proteomes" id="UP001187315">
    <property type="component" value="Unassembled WGS sequence"/>
</dbReference>
<name>A0AA88N9B9_TACVA</name>
<dbReference type="EMBL" id="JAVHJS010000007">
    <property type="protein sequence ID" value="KAK2852581.1"/>
    <property type="molecule type" value="Genomic_DNA"/>
</dbReference>
<dbReference type="AlphaFoldDB" id="A0AA88N9B9"/>
<keyword evidence="2" id="KW-1185">Reference proteome</keyword>
<evidence type="ECO:0000313" key="1">
    <source>
        <dbReference type="EMBL" id="KAK2852581.1"/>
    </source>
</evidence>
<protein>
    <submittedName>
        <fullName evidence="1">Uncharacterized protein</fullName>
    </submittedName>
</protein>